<comment type="caution">
    <text evidence="2">The sequence shown here is derived from an EMBL/GenBank/DDBJ whole genome shotgun (WGS) entry which is preliminary data.</text>
</comment>
<protein>
    <submittedName>
        <fullName evidence="2">Uncharacterized protein</fullName>
    </submittedName>
</protein>
<evidence type="ECO:0000313" key="2">
    <source>
        <dbReference type="EMBL" id="KXU34060.1"/>
    </source>
</evidence>
<sequence>MCLSARLGLRPLRVAAALTAIIATETALRGPPLKRPRPAPKRERTKHKSDKRTQPHEPNRVTQTHPGANRMVNT</sequence>
<evidence type="ECO:0000313" key="3">
    <source>
        <dbReference type="Proteomes" id="UP000070058"/>
    </source>
</evidence>
<accession>A0A139SHV4</accession>
<evidence type="ECO:0000256" key="1">
    <source>
        <dbReference type="SAM" id="MobiDB-lite"/>
    </source>
</evidence>
<dbReference type="EMBL" id="LSZQ01000069">
    <property type="protein sequence ID" value="KXU34060.1"/>
    <property type="molecule type" value="Genomic_DNA"/>
</dbReference>
<name>A0A139SHV4_9BACT</name>
<reference evidence="3" key="1">
    <citation type="submission" date="2016-02" db="EMBL/GenBank/DDBJ databases">
        <authorList>
            <person name="Sanders J.G."/>
            <person name="Lin J.Y."/>
            <person name="Wertz J.T."/>
            <person name="Russell J.A."/>
            <person name="Moreau C.S."/>
            <person name="Powell S."/>
        </authorList>
    </citation>
    <scope>NUCLEOTIDE SEQUENCE [LARGE SCALE GENOMIC DNA]</scope>
    <source>
        <strain evidence="3">CAG34</strain>
    </source>
</reference>
<dbReference type="AlphaFoldDB" id="A0A139SHV4"/>
<feature type="region of interest" description="Disordered" evidence="1">
    <location>
        <begin position="25"/>
        <end position="74"/>
    </location>
</feature>
<feature type="compositionally biased region" description="Polar residues" evidence="1">
    <location>
        <begin position="60"/>
        <end position="74"/>
    </location>
</feature>
<keyword evidence="3" id="KW-1185">Reference proteome</keyword>
<gene>
    <name evidence="2" type="ORF">AXK11_08990</name>
</gene>
<feature type="compositionally biased region" description="Basic residues" evidence="1">
    <location>
        <begin position="32"/>
        <end position="50"/>
    </location>
</feature>
<organism evidence="2 3">
    <name type="scientific">Cephaloticoccus primus</name>
    <dbReference type="NCBI Taxonomy" id="1548207"/>
    <lineage>
        <taxon>Bacteria</taxon>
        <taxon>Pseudomonadati</taxon>
        <taxon>Verrucomicrobiota</taxon>
        <taxon>Opitutia</taxon>
        <taxon>Opitutales</taxon>
        <taxon>Opitutaceae</taxon>
        <taxon>Cephaloticoccus</taxon>
    </lineage>
</organism>
<dbReference type="Proteomes" id="UP000070058">
    <property type="component" value="Unassembled WGS sequence"/>
</dbReference>
<proteinExistence type="predicted"/>